<sequence>MTTEEAKEKSRREPLSIIIDGEYQALICTAENIRSAKSMNPRPDDIYICTYPKCGTTWTQHIVHQLLGRTDYEKGNDSHENKMKPSPMCHVSPMIEFMGAASCGALQSPRVLKVATCRTITFPKAQAQKYIYVVRNPKDCLVRCYYHHHRNFTCFDFENGDFDVFFDFFMDNKVGCGEYFVHLTSWLEAVKKMEENIVFLKYEDLVVDHRSAIVNIAEFLGGEAADLVKKEERLKNILEATTLSSMRKDQQRWFPLDHHRGNFVRKGGSRGWKKYFSQEQSDRMDDLYCNGDVVYHKRFFVRSVSVNAVPVLQLQSGGKKRWHGRINIYK</sequence>
<comment type="similarity">
    <text evidence="1">Belongs to the sulfotransferase 1 family.</text>
</comment>
<dbReference type="GO" id="GO:0051923">
    <property type="term" value="P:sulfation"/>
    <property type="evidence" value="ECO:0000318"/>
    <property type="project" value="GO_Central"/>
</dbReference>
<evidence type="ECO:0000313" key="4">
    <source>
        <dbReference type="Proteomes" id="UP000005239"/>
    </source>
</evidence>
<dbReference type="GO" id="GO:0008146">
    <property type="term" value="F:sulfotransferase activity"/>
    <property type="evidence" value="ECO:0000318"/>
    <property type="project" value="GO_Central"/>
</dbReference>
<gene>
    <name evidence="3" type="primary">WBGene00280311</name>
</gene>
<dbReference type="GO" id="GO:0005737">
    <property type="term" value="C:cytoplasm"/>
    <property type="evidence" value="ECO:0000318"/>
    <property type="project" value="GO_Central"/>
</dbReference>
<dbReference type="PANTHER" id="PTHR11783">
    <property type="entry name" value="SULFOTRANSFERASE SULT"/>
    <property type="match status" value="1"/>
</dbReference>
<dbReference type="EnsemblMetazoa" id="PPA41942.1">
    <property type="protein sequence ID" value="PPA41942.1"/>
    <property type="gene ID" value="WBGene00280311"/>
</dbReference>
<dbReference type="InterPro" id="IPR000863">
    <property type="entry name" value="Sulfotransferase_dom"/>
</dbReference>
<evidence type="ECO:0000313" key="3">
    <source>
        <dbReference type="EnsemblMetazoa" id="PPA41942.1"/>
    </source>
</evidence>
<dbReference type="Proteomes" id="UP000005239">
    <property type="component" value="Unassembled WGS sequence"/>
</dbReference>
<dbReference type="Gene3D" id="3.40.50.300">
    <property type="entry name" value="P-loop containing nucleotide triphosphate hydrolases"/>
    <property type="match status" value="1"/>
</dbReference>
<organism evidence="3 4">
    <name type="scientific">Pristionchus pacificus</name>
    <name type="common">Parasitic nematode worm</name>
    <dbReference type="NCBI Taxonomy" id="54126"/>
    <lineage>
        <taxon>Eukaryota</taxon>
        <taxon>Metazoa</taxon>
        <taxon>Ecdysozoa</taxon>
        <taxon>Nematoda</taxon>
        <taxon>Chromadorea</taxon>
        <taxon>Rhabditida</taxon>
        <taxon>Rhabditina</taxon>
        <taxon>Diplogasteromorpha</taxon>
        <taxon>Diplogasteroidea</taxon>
        <taxon>Neodiplogasteridae</taxon>
        <taxon>Pristionchus</taxon>
    </lineage>
</organism>
<name>A0A2A6C0Z7_PRIPA</name>
<dbReference type="SUPFAM" id="SSF52540">
    <property type="entry name" value="P-loop containing nucleoside triphosphate hydrolases"/>
    <property type="match status" value="1"/>
</dbReference>
<evidence type="ECO:0000256" key="2">
    <source>
        <dbReference type="ARBA" id="ARBA00022679"/>
    </source>
</evidence>
<keyword evidence="2" id="KW-0808">Transferase</keyword>
<evidence type="ECO:0000256" key="1">
    <source>
        <dbReference type="ARBA" id="ARBA00005771"/>
    </source>
</evidence>
<dbReference type="Pfam" id="PF00685">
    <property type="entry name" value="Sulfotransfer_1"/>
    <property type="match status" value="1"/>
</dbReference>
<protein>
    <submittedName>
        <fullName evidence="3">Sulfotransfer_1 domain-containing protein</fullName>
    </submittedName>
</protein>
<proteinExistence type="inferred from homology"/>
<accession>A0A8R1YZM8</accession>
<keyword evidence="4" id="KW-1185">Reference proteome</keyword>
<dbReference type="AlphaFoldDB" id="A0A2A6C0Z7"/>
<reference evidence="3" key="2">
    <citation type="submission" date="2022-06" db="UniProtKB">
        <authorList>
            <consortium name="EnsemblMetazoa"/>
        </authorList>
    </citation>
    <scope>IDENTIFICATION</scope>
    <source>
        <strain evidence="3">PS312</strain>
    </source>
</reference>
<reference evidence="4" key="1">
    <citation type="journal article" date="2008" name="Nat. Genet.">
        <title>The Pristionchus pacificus genome provides a unique perspective on nematode lifestyle and parasitism.</title>
        <authorList>
            <person name="Dieterich C."/>
            <person name="Clifton S.W."/>
            <person name="Schuster L.N."/>
            <person name="Chinwalla A."/>
            <person name="Delehaunty K."/>
            <person name="Dinkelacker I."/>
            <person name="Fulton L."/>
            <person name="Fulton R."/>
            <person name="Godfrey J."/>
            <person name="Minx P."/>
            <person name="Mitreva M."/>
            <person name="Roeseler W."/>
            <person name="Tian H."/>
            <person name="Witte H."/>
            <person name="Yang S.P."/>
            <person name="Wilson R.K."/>
            <person name="Sommer R.J."/>
        </authorList>
    </citation>
    <scope>NUCLEOTIDE SEQUENCE [LARGE SCALE GENOMIC DNA]</scope>
    <source>
        <strain evidence="4">PS312</strain>
    </source>
</reference>
<accession>A0A2A6C0Z7</accession>
<dbReference type="InterPro" id="IPR027417">
    <property type="entry name" value="P-loop_NTPase"/>
</dbReference>
<dbReference type="OrthoDB" id="205623at2759"/>